<sequence>MILLTGAGGRTGKALLRALVAKDAQVRAFIRNPEQADGLRALGAADVAVGNMEDVDSINRAAGGTDVIIHVGPPMHPQEREITKSFVEATKNSGASRFIYYSVMYPILRDVRHHSLKLDATEMIVNSGITYSIIEPCRYMQHLDPIWPAVLETGVHSMPFNTKAQFAVVDLEDLAQATAKVATEAGHEFATYELAGPQNLSQEDMAAAISEVLGRPVRAEALPLDVMAARAIEKGASEDRVNQMRIMNTHYDHSGFRGNPNVLQWLLGRPATAYIDFVRRLAAG</sequence>
<dbReference type="EMBL" id="CAFBLM010000055">
    <property type="protein sequence ID" value="CAB4876907.1"/>
    <property type="molecule type" value="Genomic_DNA"/>
</dbReference>
<dbReference type="Gene3D" id="3.90.25.10">
    <property type="entry name" value="UDP-galactose 4-epimerase, domain 1"/>
    <property type="match status" value="1"/>
</dbReference>
<organism evidence="2">
    <name type="scientific">freshwater metagenome</name>
    <dbReference type="NCBI Taxonomy" id="449393"/>
    <lineage>
        <taxon>unclassified sequences</taxon>
        <taxon>metagenomes</taxon>
        <taxon>ecological metagenomes</taxon>
    </lineage>
</organism>
<dbReference type="InterPro" id="IPR008030">
    <property type="entry name" value="NmrA-like"/>
</dbReference>
<dbReference type="InterPro" id="IPR036291">
    <property type="entry name" value="NAD(P)-bd_dom_sf"/>
</dbReference>
<accession>A0A6J7E1J2</accession>
<dbReference type="AlphaFoldDB" id="A0A6J7E1J2"/>
<dbReference type="InterPro" id="IPR051604">
    <property type="entry name" value="Ergot_Alk_Oxidoreductase"/>
</dbReference>
<feature type="domain" description="NmrA-like" evidence="1">
    <location>
        <begin position="2"/>
        <end position="250"/>
    </location>
</feature>
<dbReference type="SUPFAM" id="SSF51735">
    <property type="entry name" value="NAD(P)-binding Rossmann-fold domains"/>
    <property type="match status" value="1"/>
</dbReference>
<dbReference type="Pfam" id="PF05368">
    <property type="entry name" value="NmrA"/>
    <property type="match status" value="1"/>
</dbReference>
<name>A0A6J7E1J2_9ZZZZ</name>
<dbReference type="PANTHER" id="PTHR43162">
    <property type="match status" value="1"/>
</dbReference>
<gene>
    <name evidence="2" type="ORF">UFOPK3401_01135</name>
</gene>
<evidence type="ECO:0000313" key="2">
    <source>
        <dbReference type="EMBL" id="CAB4876907.1"/>
    </source>
</evidence>
<protein>
    <submittedName>
        <fullName evidence="2">Unannotated protein</fullName>
    </submittedName>
</protein>
<dbReference type="PANTHER" id="PTHR43162:SF1">
    <property type="entry name" value="PRESTALK A DIFFERENTIATION PROTEIN A"/>
    <property type="match status" value="1"/>
</dbReference>
<dbReference type="Gene3D" id="3.40.50.720">
    <property type="entry name" value="NAD(P)-binding Rossmann-like Domain"/>
    <property type="match status" value="1"/>
</dbReference>
<evidence type="ECO:0000259" key="1">
    <source>
        <dbReference type="Pfam" id="PF05368"/>
    </source>
</evidence>
<reference evidence="2" key="1">
    <citation type="submission" date="2020-05" db="EMBL/GenBank/DDBJ databases">
        <authorList>
            <person name="Chiriac C."/>
            <person name="Salcher M."/>
            <person name="Ghai R."/>
            <person name="Kavagutti S V."/>
        </authorList>
    </citation>
    <scope>NUCLEOTIDE SEQUENCE</scope>
</reference>
<proteinExistence type="predicted"/>